<protein>
    <submittedName>
        <fullName evidence="1">Bacillithiol biosynthesis deacetylase BshB1</fullName>
    </submittedName>
</protein>
<dbReference type="Pfam" id="PF02585">
    <property type="entry name" value="PIG-L"/>
    <property type="match status" value="1"/>
</dbReference>
<reference evidence="1 2" key="1">
    <citation type="submission" date="2019-03" db="EMBL/GenBank/DDBJ databases">
        <title>Draft Genome Sequence of Desulfosporosinus fructosivorans Strain 63.6F, Isolated from Marine Sediment in the Baltic Sea.</title>
        <authorList>
            <person name="Hausmann B."/>
            <person name="Vandieken V."/>
            <person name="Pjevac P."/>
            <person name="Schreck K."/>
            <person name="Herbold C.W."/>
            <person name="Loy A."/>
        </authorList>
    </citation>
    <scope>NUCLEOTIDE SEQUENCE [LARGE SCALE GENOMIC DNA]</scope>
    <source>
        <strain evidence="1 2">63.6F</strain>
    </source>
</reference>
<comment type="caution">
    <text evidence="1">The sequence shown here is derived from an EMBL/GenBank/DDBJ whole genome shotgun (WGS) entry which is preliminary data.</text>
</comment>
<dbReference type="Proteomes" id="UP000298460">
    <property type="component" value="Unassembled WGS sequence"/>
</dbReference>
<dbReference type="Gene3D" id="3.40.50.10320">
    <property type="entry name" value="LmbE-like"/>
    <property type="match status" value="1"/>
</dbReference>
<organism evidence="1 2">
    <name type="scientific">Desulfosporosinus fructosivorans</name>
    <dbReference type="NCBI Taxonomy" id="2018669"/>
    <lineage>
        <taxon>Bacteria</taxon>
        <taxon>Bacillati</taxon>
        <taxon>Bacillota</taxon>
        <taxon>Clostridia</taxon>
        <taxon>Eubacteriales</taxon>
        <taxon>Desulfitobacteriaceae</taxon>
        <taxon>Desulfosporosinus</taxon>
    </lineage>
</organism>
<dbReference type="GO" id="GO:0019213">
    <property type="term" value="F:deacetylase activity"/>
    <property type="evidence" value="ECO:0007669"/>
    <property type="project" value="InterPro"/>
</dbReference>
<sequence length="233" mass="26352">MQSWSYDAIVFGAHPDDAEIGAGGMIAQEIRLGRKVLICDLTAGEMGSNGNVAQRRAEALASAEVLGVSERVCLGLPDRGMHECDDQVSEIVWMIREYRPRMVFTPWHGDDHLDHVQATNLVRAAALNARLRKYGSSKPWAVERVWEYFIHEMSPNPLLLRVGEEDGVQKQKALRCYLSQFQAGEGTVPTRLHGLLQRLEWRDRYAGSQIGAPWAEGFYQREPLSIYDLRNML</sequence>
<dbReference type="InterPro" id="IPR023842">
    <property type="entry name" value="Bacillithiol_biosynth_BshB1"/>
</dbReference>
<proteinExistence type="predicted"/>
<dbReference type="PANTHER" id="PTHR12993">
    <property type="entry name" value="N-ACETYLGLUCOSAMINYL-PHOSPHATIDYLINOSITOL DE-N-ACETYLASE-RELATED"/>
    <property type="match status" value="1"/>
</dbReference>
<dbReference type="GO" id="GO:0071793">
    <property type="term" value="P:bacillithiol biosynthetic process"/>
    <property type="evidence" value="ECO:0007669"/>
    <property type="project" value="InterPro"/>
</dbReference>
<dbReference type="InterPro" id="IPR003737">
    <property type="entry name" value="GlcNAc_PI_deacetylase-related"/>
</dbReference>
<dbReference type="AlphaFoldDB" id="A0A4Z0R9Y4"/>
<gene>
    <name evidence="1" type="primary">bshB1</name>
    <name evidence="1" type="ORF">E4K67_03375</name>
</gene>
<dbReference type="InterPro" id="IPR024078">
    <property type="entry name" value="LmbE-like_dom_sf"/>
</dbReference>
<dbReference type="NCBIfam" id="TIGR04001">
    <property type="entry name" value="thiol_BshB1"/>
    <property type="match status" value="1"/>
</dbReference>
<dbReference type="GO" id="GO:0016811">
    <property type="term" value="F:hydrolase activity, acting on carbon-nitrogen (but not peptide) bonds, in linear amides"/>
    <property type="evidence" value="ECO:0007669"/>
    <property type="project" value="TreeGrafter"/>
</dbReference>
<dbReference type="RefSeq" id="WP_135544965.1">
    <property type="nucleotide sequence ID" value="NZ_SPQQ01000001.1"/>
</dbReference>
<dbReference type="PANTHER" id="PTHR12993:SF30">
    <property type="entry name" value="N-ACETYL-ALPHA-D-GLUCOSAMINYL L-MALATE DEACETYLASE 1"/>
    <property type="match status" value="1"/>
</dbReference>
<keyword evidence="2" id="KW-1185">Reference proteome</keyword>
<dbReference type="SUPFAM" id="SSF102588">
    <property type="entry name" value="LmbE-like"/>
    <property type="match status" value="1"/>
</dbReference>
<dbReference type="EMBL" id="SPQQ01000001">
    <property type="protein sequence ID" value="TGE40031.1"/>
    <property type="molecule type" value="Genomic_DNA"/>
</dbReference>
<evidence type="ECO:0000313" key="1">
    <source>
        <dbReference type="EMBL" id="TGE40031.1"/>
    </source>
</evidence>
<dbReference type="OrthoDB" id="9815144at2"/>
<accession>A0A4Z0R9Y4</accession>
<name>A0A4Z0R9Y4_9FIRM</name>
<evidence type="ECO:0000313" key="2">
    <source>
        <dbReference type="Proteomes" id="UP000298460"/>
    </source>
</evidence>